<feature type="domain" description="DUF2382" evidence="2">
    <location>
        <begin position="18"/>
        <end position="125"/>
    </location>
</feature>
<sequence>MNNQPPEEPGSEGNDQVIRLAEEVIEISRQRVTDGHVRVTRQVTEHQQKIALMLRHQTAEIDRITKSERLTAIPEIREENGVLIIPIVEEEIEIVRHLVLKEEWHIRKVVSMEETEEIVTLRKQHAYLTRTSHSEPSKSIIEEHNMARETIVTMFSSLSLAEGAKRNLIKAGFLDDDIDIISGDRLRTEGHEARHPGFWQRLFGNTLEEDQAEVYEDAMRTGGVVLSLRADEDELPRALGILDAHEELTERRAALPDDDVTNDGLTAPASGTFQDSAAVEPLHTEPAHRVAGRTPLTGDESNEDVLRLAEERLEVGKRLVSEGSTRVRRYTVTEPVSENISLREQHAEIFRRPVSGTGSPGNVDWSEKTVEVEESHEQPVINKTAEIIEEVVLRKEASDRVETINDSVRRQEVDIDHASRDPLSADPVTGNHTATDPLVESTGQARADHGYNTRPVTPGSGPAHKDSFTEKTGDKIAEAKEKVEDKFKKP</sequence>
<evidence type="ECO:0000259" key="2">
    <source>
        <dbReference type="Pfam" id="PF09557"/>
    </source>
</evidence>
<dbReference type="PANTHER" id="PTHR38463:SF1">
    <property type="entry name" value="STRESS RESPONSE PROTEIN YSNF"/>
    <property type="match status" value="1"/>
</dbReference>
<evidence type="ECO:0000313" key="3">
    <source>
        <dbReference type="EMBL" id="TPV45351.1"/>
    </source>
</evidence>
<dbReference type="GeneID" id="90523434"/>
<evidence type="ECO:0000313" key="4">
    <source>
        <dbReference type="Proteomes" id="UP000315469"/>
    </source>
</evidence>
<dbReference type="EMBL" id="VHJB01000002">
    <property type="protein sequence ID" value="TPV45351.1"/>
    <property type="molecule type" value="Genomic_DNA"/>
</dbReference>
<feature type="domain" description="DUF2382" evidence="2">
    <location>
        <begin position="306"/>
        <end position="415"/>
    </location>
</feature>
<dbReference type="InterPro" id="IPR019060">
    <property type="entry name" value="DUF2382"/>
</dbReference>
<dbReference type="RefSeq" id="WP_140915410.1">
    <property type="nucleotide sequence ID" value="NZ_CP045722.1"/>
</dbReference>
<organism evidence="3 4">
    <name type="scientific">Pantoea eucalypti</name>
    <dbReference type="NCBI Taxonomy" id="470933"/>
    <lineage>
        <taxon>Bacteria</taxon>
        <taxon>Pseudomonadati</taxon>
        <taxon>Pseudomonadota</taxon>
        <taxon>Gammaproteobacteria</taxon>
        <taxon>Enterobacterales</taxon>
        <taxon>Erwiniaceae</taxon>
        <taxon>Pantoea</taxon>
    </lineage>
</organism>
<dbReference type="Proteomes" id="UP000315469">
    <property type="component" value="Unassembled WGS sequence"/>
</dbReference>
<gene>
    <name evidence="3" type="ORF">FJW02_00165</name>
</gene>
<accession>A0ABY2ZQ82</accession>
<evidence type="ECO:0000256" key="1">
    <source>
        <dbReference type="SAM" id="MobiDB-lite"/>
    </source>
</evidence>
<dbReference type="Pfam" id="PF09557">
    <property type="entry name" value="DUF2382"/>
    <property type="match status" value="2"/>
</dbReference>
<feature type="compositionally biased region" description="Basic and acidic residues" evidence="1">
    <location>
        <begin position="463"/>
        <end position="490"/>
    </location>
</feature>
<proteinExistence type="predicted"/>
<comment type="caution">
    <text evidence="3">The sequence shown here is derived from an EMBL/GenBank/DDBJ whole genome shotgun (WGS) entry which is preliminary data.</text>
</comment>
<reference evidence="3 4" key="1">
    <citation type="submission" date="2019-06" db="EMBL/GenBank/DDBJ databases">
        <title>Taxogenomics and systematics of the genus Pantoea.</title>
        <authorList>
            <person name="Tambong J.T."/>
        </authorList>
    </citation>
    <scope>NUCLEOTIDE SEQUENCE [LARGE SCALE GENOMIC DNA]</scope>
    <source>
        <strain evidence="3 4">LMG 24197</strain>
    </source>
</reference>
<protein>
    <submittedName>
        <fullName evidence="3">DUF2382 domain-containing protein</fullName>
    </submittedName>
</protein>
<keyword evidence="4" id="KW-1185">Reference proteome</keyword>
<feature type="region of interest" description="Disordered" evidence="1">
    <location>
        <begin position="412"/>
        <end position="490"/>
    </location>
</feature>
<dbReference type="InterPro" id="IPR052967">
    <property type="entry name" value="Stress_Response_Assoc"/>
</dbReference>
<name>A0ABY2ZQ82_9GAMM</name>
<dbReference type="PANTHER" id="PTHR38463">
    <property type="entry name" value="STRESS RESPONSE PROTEIN YSNF"/>
    <property type="match status" value="1"/>
</dbReference>